<evidence type="ECO:0000313" key="2">
    <source>
        <dbReference type="Proteomes" id="UP000789405"/>
    </source>
</evidence>
<dbReference type="OrthoDB" id="2434658at2759"/>
<protein>
    <submittedName>
        <fullName evidence="1">13482_t:CDS:1</fullName>
    </submittedName>
</protein>
<organism evidence="1 2">
    <name type="scientific">Dentiscutata erythropus</name>
    <dbReference type="NCBI Taxonomy" id="1348616"/>
    <lineage>
        <taxon>Eukaryota</taxon>
        <taxon>Fungi</taxon>
        <taxon>Fungi incertae sedis</taxon>
        <taxon>Mucoromycota</taxon>
        <taxon>Glomeromycotina</taxon>
        <taxon>Glomeromycetes</taxon>
        <taxon>Diversisporales</taxon>
        <taxon>Gigasporaceae</taxon>
        <taxon>Dentiscutata</taxon>
    </lineage>
</organism>
<evidence type="ECO:0000313" key="1">
    <source>
        <dbReference type="EMBL" id="CAG8771613.1"/>
    </source>
</evidence>
<dbReference type="AlphaFoldDB" id="A0A9N9NZU5"/>
<reference evidence="1" key="1">
    <citation type="submission" date="2021-06" db="EMBL/GenBank/DDBJ databases">
        <authorList>
            <person name="Kallberg Y."/>
            <person name="Tangrot J."/>
            <person name="Rosling A."/>
        </authorList>
    </citation>
    <scope>NUCLEOTIDE SEQUENCE</scope>
    <source>
        <strain evidence="1">MA453B</strain>
    </source>
</reference>
<accession>A0A9N9NZU5</accession>
<sequence>MVNTQEYVDKNFDKSVSDIIVIGKDMEGDLDLTDYSNLITVDLGNNPHIRSLKLAPSTRIRYISTYNTGITEFSFYTSTPDLENCFLNYYREIEENTRLFAQVIKDICRFRLRESQELSQIIFPNQSYNFLQLKQEITRLKLQELAPKLRREKTNLEQLIITAKKKAENNFEHIVDLLLTTQQEISKKNIDHVTQSRLEGELDAYQKILKNILTKEELQALLTKQAELCQLEEHLASLQTNQQ</sequence>
<name>A0A9N9NZU5_9GLOM</name>
<dbReference type="EMBL" id="CAJVPY010019453">
    <property type="protein sequence ID" value="CAG8771613.1"/>
    <property type="molecule type" value="Genomic_DNA"/>
</dbReference>
<dbReference type="Proteomes" id="UP000789405">
    <property type="component" value="Unassembled WGS sequence"/>
</dbReference>
<comment type="caution">
    <text evidence="1">The sequence shown here is derived from an EMBL/GenBank/DDBJ whole genome shotgun (WGS) entry which is preliminary data.</text>
</comment>
<keyword evidence="2" id="KW-1185">Reference proteome</keyword>
<proteinExistence type="predicted"/>
<gene>
    <name evidence="1" type="ORF">DERYTH_LOCUS18749</name>
</gene>